<dbReference type="CDD" id="cd00067">
    <property type="entry name" value="GAL4"/>
    <property type="match status" value="1"/>
</dbReference>
<dbReference type="InterPro" id="IPR051615">
    <property type="entry name" value="Transcr_Regulatory_Elem"/>
</dbReference>
<sequence length="809" mass="89793">MEPVAGKASGLTSQSRSRRRRAPEACSFCRRRKIKCNSEKPICVNCKTYAQDCIYEPISETVREAGRDRATRRKTQQDLPPAIAASRSPQSPQVSHNVDNASELPESEDAAAPSTRSDGDLDSGNAAAEPSQARVARILVSADGVSSYHGHTSALFEENNQDRPPGVDRRPRMSDDWVERGLVAEAAKQRQMEQLNFRQDKLDFDGVDPDLGMHLLSLHWNRQHHSFLITYRPAFMRDMACNGPYFSKLLLNAIYFGAAKFSPRLEVRKDPNDVRTAGWKYRERVRELLGGALDCSDVTTIQALLVMTNSLFALGDERSAAWLYAGLAFRMLTDLGMHVDLTSTQRFSDEDLEIRRRTFWGAFVVDKIQSLYQGRPVSLKETDALVPIKFLDTYEELEHWQPFAYSTCAPDYQGTPAYSTSTFTFLCKLSLIMSDILSCIYTERSIDQSPTELASMLERLQLRLNKWQASLPDHLRFDPGKAHGVAFPPPHVSSLHAMFNVLVILLHRPFVADGHLYSTSRAISVDSFKKCASAASNISSLLRGYHRAFSIRRAPYLISYATYVAATILTRIAAKRKNDSTAHANLATCLAVFEENQETNSAVRKAAMIIYNLMKKLGVSIDVSMDALKLDPPGRSSDQQQPSNGTADPSVDFLMNVQNGAGNTHTTEAATITNTASPSQVVYSPDSDWVDIDGIIQSFLQENGGRAARSTETNDEVLPNHIPRTPLSIPRQGSTFVPVAMDNALFVGNQASPGRDVYASNGVHQSEAAPGTYQWQNEWRLMNGESAPLDDPLFGFNGSSMDSLTLPEW</sequence>
<keyword evidence="11" id="KW-1185">Reference proteome</keyword>
<evidence type="ECO:0000256" key="1">
    <source>
        <dbReference type="ARBA" id="ARBA00004123"/>
    </source>
</evidence>
<feature type="region of interest" description="Disordered" evidence="8">
    <location>
        <begin position="630"/>
        <end position="652"/>
    </location>
</feature>
<evidence type="ECO:0000313" key="11">
    <source>
        <dbReference type="Proteomes" id="UP001610563"/>
    </source>
</evidence>
<protein>
    <submittedName>
        <fullName evidence="10">Fungal-specific transcription factor domain-containing protein</fullName>
    </submittedName>
</protein>
<dbReference type="SUPFAM" id="SSF57701">
    <property type="entry name" value="Zn2/Cys6 DNA-binding domain"/>
    <property type="match status" value="1"/>
</dbReference>
<feature type="domain" description="Zn(2)-C6 fungal-type" evidence="9">
    <location>
        <begin position="25"/>
        <end position="55"/>
    </location>
</feature>
<evidence type="ECO:0000259" key="9">
    <source>
        <dbReference type="PROSITE" id="PS50048"/>
    </source>
</evidence>
<dbReference type="PROSITE" id="PS00463">
    <property type="entry name" value="ZN2_CY6_FUNGAL_1"/>
    <property type="match status" value="1"/>
</dbReference>
<dbReference type="EMBL" id="JBFTWV010000066">
    <property type="protein sequence ID" value="KAL2789331.1"/>
    <property type="molecule type" value="Genomic_DNA"/>
</dbReference>
<dbReference type="Gene3D" id="4.10.240.10">
    <property type="entry name" value="Zn(2)-C6 fungal-type DNA-binding domain"/>
    <property type="match status" value="1"/>
</dbReference>
<dbReference type="PANTHER" id="PTHR31313:SF86">
    <property type="entry name" value="ZN(2)-C6 FUNGAL-TYPE DOMAIN-CONTAINING PROTEIN"/>
    <property type="match status" value="1"/>
</dbReference>
<keyword evidence="6" id="KW-0804">Transcription</keyword>
<evidence type="ECO:0000256" key="2">
    <source>
        <dbReference type="ARBA" id="ARBA00022723"/>
    </source>
</evidence>
<accession>A0ABR4G1D9</accession>
<dbReference type="InterPro" id="IPR007219">
    <property type="entry name" value="XnlR_reg_dom"/>
</dbReference>
<dbReference type="SMART" id="SM00906">
    <property type="entry name" value="Fungal_trans"/>
    <property type="match status" value="1"/>
</dbReference>
<dbReference type="InterPro" id="IPR036864">
    <property type="entry name" value="Zn2-C6_fun-type_DNA-bd_sf"/>
</dbReference>
<feature type="compositionally biased region" description="Polar residues" evidence="8">
    <location>
        <begin position="636"/>
        <end position="647"/>
    </location>
</feature>
<name>A0ABR4G1D9_9EURO</name>
<organism evidence="10 11">
    <name type="scientific">Aspergillus keveii</name>
    <dbReference type="NCBI Taxonomy" id="714993"/>
    <lineage>
        <taxon>Eukaryota</taxon>
        <taxon>Fungi</taxon>
        <taxon>Dikarya</taxon>
        <taxon>Ascomycota</taxon>
        <taxon>Pezizomycotina</taxon>
        <taxon>Eurotiomycetes</taxon>
        <taxon>Eurotiomycetidae</taxon>
        <taxon>Eurotiales</taxon>
        <taxon>Aspergillaceae</taxon>
        <taxon>Aspergillus</taxon>
        <taxon>Aspergillus subgen. Nidulantes</taxon>
    </lineage>
</organism>
<dbReference type="Pfam" id="PF04082">
    <property type="entry name" value="Fungal_trans"/>
    <property type="match status" value="1"/>
</dbReference>
<gene>
    <name evidence="10" type="ORF">BJX66DRAFT_352215</name>
</gene>
<feature type="region of interest" description="Disordered" evidence="8">
    <location>
        <begin position="64"/>
        <end position="130"/>
    </location>
</feature>
<proteinExistence type="predicted"/>
<dbReference type="CDD" id="cd12148">
    <property type="entry name" value="fungal_TF_MHR"/>
    <property type="match status" value="1"/>
</dbReference>
<keyword evidence="4" id="KW-0805">Transcription regulation</keyword>
<feature type="region of interest" description="Disordered" evidence="8">
    <location>
        <begin position="1"/>
        <end position="26"/>
    </location>
</feature>
<evidence type="ECO:0000256" key="4">
    <source>
        <dbReference type="ARBA" id="ARBA00023015"/>
    </source>
</evidence>
<dbReference type="PROSITE" id="PS50048">
    <property type="entry name" value="ZN2_CY6_FUNGAL_2"/>
    <property type="match status" value="1"/>
</dbReference>
<keyword evidence="2" id="KW-0479">Metal-binding</keyword>
<evidence type="ECO:0000256" key="7">
    <source>
        <dbReference type="ARBA" id="ARBA00023242"/>
    </source>
</evidence>
<evidence type="ECO:0000313" key="10">
    <source>
        <dbReference type="EMBL" id="KAL2789331.1"/>
    </source>
</evidence>
<evidence type="ECO:0000256" key="8">
    <source>
        <dbReference type="SAM" id="MobiDB-lite"/>
    </source>
</evidence>
<keyword evidence="3" id="KW-0862">Zinc</keyword>
<dbReference type="InterPro" id="IPR001138">
    <property type="entry name" value="Zn2Cys6_DnaBD"/>
</dbReference>
<reference evidence="10 11" key="1">
    <citation type="submission" date="2024-07" db="EMBL/GenBank/DDBJ databases">
        <title>Section-level genome sequencing and comparative genomics of Aspergillus sections Usti and Cavernicolus.</title>
        <authorList>
            <consortium name="Lawrence Berkeley National Laboratory"/>
            <person name="Nybo J.L."/>
            <person name="Vesth T.C."/>
            <person name="Theobald S."/>
            <person name="Frisvad J.C."/>
            <person name="Larsen T.O."/>
            <person name="Kjaerboelling I."/>
            <person name="Rothschild-Mancinelli K."/>
            <person name="Lyhne E.K."/>
            <person name="Kogle M.E."/>
            <person name="Barry K."/>
            <person name="Clum A."/>
            <person name="Na H."/>
            <person name="Ledsgaard L."/>
            <person name="Lin J."/>
            <person name="Lipzen A."/>
            <person name="Kuo A."/>
            <person name="Riley R."/>
            <person name="Mondo S."/>
            <person name="Labutti K."/>
            <person name="Haridas S."/>
            <person name="Pangalinan J."/>
            <person name="Salamov A.A."/>
            <person name="Simmons B.A."/>
            <person name="Magnuson J.K."/>
            <person name="Chen J."/>
            <person name="Drula E."/>
            <person name="Henrissat B."/>
            <person name="Wiebenga A."/>
            <person name="Lubbers R.J."/>
            <person name="Gomes A.C."/>
            <person name="Makela M.R."/>
            <person name="Stajich J."/>
            <person name="Grigoriev I.V."/>
            <person name="Mortensen U.H."/>
            <person name="De Vries R.P."/>
            <person name="Baker S.E."/>
            <person name="Andersen M.R."/>
        </authorList>
    </citation>
    <scope>NUCLEOTIDE SEQUENCE [LARGE SCALE GENOMIC DNA]</scope>
    <source>
        <strain evidence="10 11">CBS 209.92</strain>
    </source>
</reference>
<evidence type="ECO:0000256" key="6">
    <source>
        <dbReference type="ARBA" id="ARBA00023163"/>
    </source>
</evidence>
<comment type="subcellular location">
    <subcellularLocation>
        <location evidence="1">Nucleus</location>
    </subcellularLocation>
</comment>
<dbReference type="PANTHER" id="PTHR31313">
    <property type="entry name" value="TY1 ENHANCER ACTIVATOR"/>
    <property type="match status" value="1"/>
</dbReference>
<keyword evidence="5" id="KW-0238">DNA-binding</keyword>
<dbReference type="Pfam" id="PF00172">
    <property type="entry name" value="Zn_clus"/>
    <property type="match status" value="1"/>
</dbReference>
<keyword evidence="7" id="KW-0539">Nucleus</keyword>
<dbReference type="SMART" id="SM00066">
    <property type="entry name" value="GAL4"/>
    <property type="match status" value="1"/>
</dbReference>
<feature type="compositionally biased region" description="Polar residues" evidence="8">
    <location>
        <begin position="87"/>
        <end position="100"/>
    </location>
</feature>
<evidence type="ECO:0000256" key="5">
    <source>
        <dbReference type="ARBA" id="ARBA00023125"/>
    </source>
</evidence>
<dbReference type="Proteomes" id="UP001610563">
    <property type="component" value="Unassembled WGS sequence"/>
</dbReference>
<comment type="caution">
    <text evidence="10">The sequence shown here is derived from an EMBL/GenBank/DDBJ whole genome shotgun (WGS) entry which is preliminary data.</text>
</comment>
<evidence type="ECO:0000256" key="3">
    <source>
        <dbReference type="ARBA" id="ARBA00022833"/>
    </source>
</evidence>